<dbReference type="Proteomes" id="UP000515908">
    <property type="component" value="Chromosome 11"/>
</dbReference>
<gene>
    <name evidence="1" type="ORF">ADEAN_000603500</name>
</gene>
<keyword evidence="2" id="KW-1185">Reference proteome</keyword>
<dbReference type="AlphaFoldDB" id="A0A7G2CFI8"/>
<accession>A0A7G2CFI8</accession>
<dbReference type="VEuPathDB" id="TriTrypDB:ADEAN_000603500"/>
<evidence type="ECO:0000313" key="1">
    <source>
        <dbReference type="EMBL" id="CAD2218546.1"/>
    </source>
</evidence>
<proteinExistence type="predicted"/>
<evidence type="ECO:0000313" key="2">
    <source>
        <dbReference type="Proteomes" id="UP000515908"/>
    </source>
</evidence>
<dbReference type="EMBL" id="LR877155">
    <property type="protein sequence ID" value="CAD2218546.1"/>
    <property type="molecule type" value="Genomic_DNA"/>
</dbReference>
<reference evidence="1 2" key="1">
    <citation type="submission" date="2020-08" db="EMBL/GenBank/DDBJ databases">
        <authorList>
            <person name="Newling K."/>
            <person name="Davey J."/>
            <person name="Forrester S."/>
        </authorList>
    </citation>
    <scope>NUCLEOTIDE SEQUENCE [LARGE SCALE GENOMIC DNA]</scope>
    <source>
        <strain evidence="2">Crithidia deanei Carvalho (ATCC PRA-265)</strain>
    </source>
</reference>
<sequence>MKLQQKPVFHAVMQFLKSNTQLLLQPVLLTVPEPLQKKMDAVSPLPTLPPFHVEREAAKAALTTVSADFAESEPVKVIQTIASSTLGLSAHPGPLTLPPKLEQQLTVMGLLCRDGASHNGKPLSGTHYELTLQGVLVSLLLPCLPDMPSFSGVSMLMNFMECGVDNFEKPSGVALCHRGPLLPLELSKVLLAGFLLRCPRWAIRLVAVLVSAIVGPKPFLTQFASDTKEFLAKDIIDLTLQSSEADANLPQVSVDHITEYEKKVEENLIRLTSSLVEHSQDKHHKAHIAALFDWGSESIEPYSQLTAAQQARLEAQLQCCVAFGTYPSVYAVTETSASHLRAERMDEKGRWSTDIVPLAGPLRQHARLYYTFDVDVETHVSESAKASWKPTGAGNKTRAGAVCDPTAAVVATVRDSHNAPHILHMVEEINGERMWLLADGTVPLLLPPGTDKVGGLRQIQNACDAYFTACVPIPVEWLTVLADVLHCKEKYTPLPLEV</sequence>
<name>A0A7G2CFI8_9TRYP</name>
<organism evidence="1 2">
    <name type="scientific">Angomonas deanei</name>
    <dbReference type="NCBI Taxonomy" id="59799"/>
    <lineage>
        <taxon>Eukaryota</taxon>
        <taxon>Discoba</taxon>
        <taxon>Euglenozoa</taxon>
        <taxon>Kinetoplastea</taxon>
        <taxon>Metakinetoplastina</taxon>
        <taxon>Trypanosomatida</taxon>
        <taxon>Trypanosomatidae</taxon>
        <taxon>Strigomonadinae</taxon>
        <taxon>Angomonas</taxon>
    </lineage>
</organism>
<protein>
    <submittedName>
        <fullName evidence="1">Uncharacterized protein</fullName>
    </submittedName>
</protein>